<accession>A0ABS6N1W1</accession>
<gene>
    <name evidence="4" type="ORF">KRX52_17885</name>
</gene>
<dbReference type="Proteomes" id="UP000813068">
    <property type="component" value="Unassembled WGS sequence"/>
</dbReference>
<feature type="region of interest" description="Disordered" evidence="1">
    <location>
        <begin position="34"/>
        <end position="90"/>
    </location>
</feature>
<comment type="caution">
    <text evidence="4">The sequence shown here is derived from an EMBL/GenBank/DDBJ whole genome shotgun (WGS) entry which is preliminary data.</text>
</comment>
<dbReference type="RefSeq" id="WP_217683083.1">
    <property type="nucleotide sequence ID" value="NZ_JAHRGL010000062.1"/>
</dbReference>
<feature type="compositionally biased region" description="Polar residues" evidence="1">
    <location>
        <begin position="51"/>
        <end position="73"/>
    </location>
</feature>
<dbReference type="Pfam" id="PF13511">
    <property type="entry name" value="DUF4124"/>
    <property type="match status" value="1"/>
</dbReference>
<name>A0ABS6N1W1_9GAMM</name>
<evidence type="ECO:0000256" key="2">
    <source>
        <dbReference type="SAM" id="SignalP"/>
    </source>
</evidence>
<proteinExistence type="predicted"/>
<organism evidence="4 5">
    <name type="scientific">Geopseudomonas aromaticivorans</name>
    <dbReference type="NCBI Taxonomy" id="2849492"/>
    <lineage>
        <taxon>Bacteria</taxon>
        <taxon>Pseudomonadati</taxon>
        <taxon>Pseudomonadota</taxon>
        <taxon>Gammaproteobacteria</taxon>
        <taxon>Pseudomonadales</taxon>
        <taxon>Pseudomonadaceae</taxon>
        <taxon>Geopseudomonas</taxon>
    </lineage>
</organism>
<keyword evidence="2" id="KW-0732">Signal</keyword>
<protein>
    <submittedName>
        <fullName evidence="4">DUF4124 domain-containing protein</fullName>
    </submittedName>
</protein>
<feature type="domain" description="DUF4124" evidence="3">
    <location>
        <begin position="9"/>
        <end position="57"/>
    </location>
</feature>
<evidence type="ECO:0000313" key="5">
    <source>
        <dbReference type="Proteomes" id="UP000813068"/>
    </source>
</evidence>
<evidence type="ECO:0000259" key="3">
    <source>
        <dbReference type="Pfam" id="PF13511"/>
    </source>
</evidence>
<dbReference type="EMBL" id="JAHRGL010000062">
    <property type="protein sequence ID" value="MBV2134644.1"/>
    <property type="molecule type" value="Genomic_DNA"/>
</dbReference>
<sequence>MLALRLALLLAVSCALPAQAQIYKWVDANGQTHFGTQPPSSEPAPQALKLHQTNQSDSKLPPLQNQTSDSASTAPPDEEEATRQEGKMCRQAVQWTHEEDIPNLIASGKERLKAGQIDRQQHEQALKDLEGVKTLITLPKCLVSKGEDRKKFECLAKGLGLAVCSGAAGEAIDAGMQNAQSKR</sequence>
<evidence type="ECO:0000313" key="4">
    <source>
        <dbReference type="EMBL" id="MBV2134644.1"/>
    </source>
</evidence>
<keyword evidence="5" id="KW-1185">Reference proteome</keyword>
<feature type="chain" id="PRO_5045718366" evidence="2">
    <location>
        <begin position="21"/>
        <end position="183"/>
    </location>
</feature>
<evidence type="ECO:0000256" key="1">
    <source>
        <dbReference type="SAM" id="MobiDB-lite"/>
    </source>
</evidence>
<reference evidence="4 5" key="1">
    <citation type="submission" date="2021-06" db="EMBL/GenBank/DDBJ databases">
        <title>Differences between aerobic and microaerobic xylene degrading microbial communities.</title>
        <authorList>
            <person name="Banerjee S."/>
            <person name="Tancsics A."/>
        </authorList>
    </citation>
    <scope>NUCLEOTIDE SEQUENCE [LARGE SCALE GENOMIC DNA]</scope>
    <source>
        <strain evidence="4 5">MAP12</strain>
    </source>
</reference>
<dbReference type="InterPro" id="IPR025392">
    <property type="entry name" value="DUF4124"/>
</dbReference>
<feature type="signal peptide" evidence="2">
    <location>
        <begin position="1"/>
        <end position="20"/>
    </location>
</feature>